<dbReference type="PANTHER" id="PTHR40074">
    <property type="entry name" value="O-ACETYLTRANSFERASE WECH"/>
    <property type="match status" value="1"/>
</dbReference>
<feature type="transmembrane region" description="Helical" evidence="7">
    <location>
        <begin position="48"/>
        <end position="73"/>
    </location>
</feature>
<evidence type="ECO:0000256" key="7">
    <source>
        <dbReference type="SAM" id="Phobius"/>
    </source>
</evidence>
<comment type="similarity">
    <text evidence="2">Belongs to the acyltransferase 3 family.</text>
</comment>
<proteinExistence type="inferred from homology"/>
<feature type="transmembrane region" description="Helical" evidence="7">
    <location>
        <begin position="319"/>
        <end position="341"/>
    </location>
</feature>
<protein>
    <submittedName>
        <fullName evidence="9">Acyltransferase family protein</fullName>
    </submittedName>
</protein>
<feature type="transmembrane region" description="Helical" evidence="7">
    <location>
        <begin position="257"/>
        <end position="276"/>
    </location>
</feature>
<comment type="caution">
    <text evidence="9">The sequence shown here is derived from an EMBL/GenBank/DDBJ whole genome shotgun (WGS) entry which is preliminary data.</text>
</comment>
<evidence type="ECO:0000313" key="9">
    <source>
        <dbReference type="EMBL" id="OYR18961.1"/>
    </source>
</evidence>
<feature type="transmembrane region" description="Helical" evidence="7">
    <location>
        <begin position="16"/>
        <end position="36"/>
    </location>
</feature>
<reference evidence="9 10" key="1">
    <citation type="submission" date="2017-07" db="EMBL/GenBank/DDBJ databases">
        <title>Phylogenetic study on the rhizospheric bacterium Ochrobactrum sp. A44.</title>
        <authorList>
            <person name="Krzyzanowska D.M."/>
            <person name="Ossowicki A."/>
            <person name="Rajewska M."/>
            <person name="Maciag T."/>
            <person name="Kaczynski Z."/>
            <person name="Czerwicka M."/>
            <person name="Jafra S."/>
        </authorList>
    </citation>
    <scope>NUCLEOTIDE SEQUENCE [LARGE SCALE GENOMIC DNA]</scope>
    <source>
        <strain evidence="9 10">DSM 7216</strain>
    </source>
</reference>
<dbReference type="RefSeq" id="WP_094507039.1">
    <property type="nucleotide sequence ID" value="NZ_JBHEEK010000002.1"/>
</dbReference>
<name>A0A256FX08_9HYPH</name>
<feature type="transmembrane region" description="Helical" evidence="7">
    <location>
        <begin position="288"/>
        <end position="307"/>
    </location>
</feature>
<gene>
    <name evidence="9" type="ORF">CEV31_2301</name>
</gene>
<accession>A0A256FX08</accession>
<organism evidence="9 10">
    <name type="scientific">Brucella thiophenivorans</name>
    <dbReference type="NCBI Taxonomy" id="571255"/>
    <lineage>
        <taxon>Bacteria</taxon>
        <taxon>Pseudomonadati</taxon>
        <taxon>Pseudomonadota</taxon>
        <taxon>Alphaproteobacteria</taxon>
        <taxon>Hyphomicrobiales</taxon>
        <taxon>Brucellaceae</taxon>
        <taxon>Brucella/Ochrobactrum group</taxon>
        <taxon>Brucella</taxon>
    </lineage>
</organism>
<dbReference type="GO" id="GO:0005886">
    <property type="term" value="C:plasma membrane"/>
    <property type="evidence" value="ECO:0007669"/>
    <property type="project" value="UniProtKB-SubCell"/>
</dbReference>
<keyword evidence="6 7" id="KW-0472">Membrane</keyword>
<dbReference type="GO" id="GO:0016413">
    <property type="term" value="F:O-acetyltransferase activity"/>
    <property type="evidence" value="ECO:0007669"/>
    <property type="project" value="TreeGrafter"/>
</dbReference>
<dbReference type="PANTHER" id="PTHR40074:SF2">
    <property type="entry name" value="O-ACETYLTRANSFERASE WECH"/>
    <property type="match status" value="1"/>
</dbReference>
<evidence type="ECO:0000259" key="8">
    <source>
        <dbReference type="Pfam" id="PF01757"/>
    </source>
</evidence>
<feature type="domain" description="Acyltransferase 3" evidence="8">
    <location>
        <begin position="16"/>
        <end position="332"/>
    </location>
</feature>
<dbReference type="AlphaFoldDB" id="A0A256FX08"/>
<keyword evidence="3" id="KW-1003">Cell membrane</keyword>
<dbReference type="Proteomes" id="UP000215590">
    <property type="component" value="Unassembled WGS sequence"/>
</dbReference>
<evidence type="ECO:0000313" key="10">
    <source>
        <dbReference type="Proteomes" id="UP000215590"/>
    </source>
</evidence>
<evidence type="ECO:0000256" key="3">
    <source>
        <dbReference type="ARBA" id="ARBA00022475"/>
    </source>
</evidence>
<dbReference type="OrthoDB" id="6064642at2"/>
<evidence type="ECO:0000256" key="1">
    <source>
        <dbReference type="ARBA" id="ARBA00004651"/>
    </source>
</evidence>
<comment type="subcellular location">
    <subcellularLocation>
        <location evidence="1">Cell membrane</location>
        <topology evidence="1">Multi-pass membrane protein</topology>
    </subcellularLocation>
</comment>
<keyword evidence="9" id="KW-0808">Transferase</keyword>
<keyword evidence="5 7" id="KW-1133">Transmembrane helix</keyword>
<feature type="transmembrane region" description="Helical" evidence="7">
    <location>
        <begin position="175"/>
        <end position="205"/>
    </location>
</feature>
<feature type="transmembrane region" description="Helical" evidence="7">
    <location>
        <begin position="225"/>
        <end position="245"/>
    </location>
</feature>
<dbReference type="EMBL" id="NNRJ01000019">
    <property type="protein sequence ID" value="OYR18961.1"/>
    <property type="molecule type" value="Genomic_DNA"/>
</dbReference>
<keyword evidence="9" id="KW-0012">Acyltransferase</keyword>
<evidence type="ECO:0000256" key="6">
    <source>
        <dbReference type="ARBA" id="ARBA00023136"/>
    </source>
</evidence>
<dbReference type="InterPro" id="IPR002656">
    <property type="entry name" value="Acyl_transf_3_dom"/>
</dbReference>
<dbReference type="GO" id="GO:0009246">
    <property type="term" value="P:enterobacterial common antigen biosynthetic process"/>
    <property type="evidence" value="ECO:0007669"/>
    <property type="project" value="TreeGrafter"/>
</dbReference>
<feature type="transmembrane region" description="Helical" evidence="7">
    <location>
        <begin position="93"/>
        <end position="110"/>
    </location>
</feature>
<keyword evidence="10" id="KW-1185">Reference proteome</keyword>
<feature type="transmembrane region" description="Helical" evidence="7">
    <location>
        <begin position="148"/>
        <end position="168"/>
    </location>
</feature>
<evidence type="ECO:0000256" key="2">
    <source>
        <dbReference type="ARBA" id="ARBA00007400"/>
    </source>
</evidence>
<dbReference type="Pfam" id="PF01757">
    <property type="entry name" value="Acyl_transf_3"/>
    <property type="match status" value="1"/>
</dbReference>
<evidence type="ECO:0000256" key="4">
    <source>
        <dbReference type="ARBA" id="ARBA00022692"/>
    </source>
</evidence>
<sequence length="359" mass="40498">MNLINAKSVGNVTTPLRPLLILMVVTTHVPWTYYNAYKRDFELSPTSFMLTFITFVLASSAVPTLSIISGYFAWSSYQKRGYIRLLFQKIKTILLPMLVWNGVMIALIIWKQQQNLPLRTDLPLVNGSLFTYFRALTGYNALPANGPLYFLHDLMLCFLFIYGIVLLTSNKIVGALLCLTLIAMTVALINPPLFMRVDILAWFVVGLYFARHGWPTSWSVDGTTVRTLACVYLAIAVTATFYCLCAKPADYLQYQKLVNIFGPLTILVTAVFFAGNRLFRFVSPLSKYSFTVFLCHVPVIFLVGEAWGYLTHTHISSSYLLGPLTVAVCIAVTAFLCFHVNRVFRFFIHRGSSSILHET</sequence>
<keyword evidence="4 7" id="KW-0812">Transmembrane</keyword>
<evidence type="ECO:0000256" key="5">
    <source>
        <dbReference type="ARBA" id="ARBA00022989"/>
    </source>
</evidence>